<dbReference type="GO" id="GO:0005856">
    <property type="term" value="C:cytoskeleton"/>
    <property type="evidence" value="ECO:0007669"/>
    <property type="project" value="UniProtKB-SubCell"/>
</dbReference>
<dbReference type="PANTHER" id="PTHR16181">
    <property type="entry name" value="PROTEIN FAM83A-RELATED"/>
    <property type="match status" value="1"/>
</dbReference>
<dbReference type="OMA" id="EHICTNQ"/>
<feature type="domain" description="Scaffolding anchor of CK1" evidence="6">
    <location>
        <begin position="16"/>
        <end position="287"/>
    </location>
</feature>
<dbReference type="InterPro" id="IPR012461">
    <property type="entry name" value="SACK1"/>
</dbReference>
<evidence type="ECO:0000256" key="4">
    <source>
        <dbReference type="ARBA" id="ARBA00023212"/>
    </source>
</evidence>
<evidence type="ECO:0000256" key="5">
    <source>
        <dbReference type="SAM" id="MobiDB-lite"/>
    </source>
</evidence>
<dbReference type="GO" id="GO:0007165">
    <property type="term" value="P:signal transduction"/>
    <property type="evidence" value="ECO:0000318"/>
    <property type="project" value="GO_Central"/>
</dbReference>
<dbReference type="Pfam" id="PF07894">
    <property type="entry name" value="SACK1"/>
    <property type="match status" value="1"/>
</dbReference>
<dbReference type="ZFIN" id="ZDB-GENE-110922-6">
    <property type="gene designation" value="fam83ga"/>
</dbReference>
<evidence type="ECO:0000256" key="2">
    <source>
        <dbReference type="ARBA" id="ARBA00006937"/>
    </source>
</evidence>
<evidence type="ECO:0000313" key="9">
    <source>
        <dbReference type="RefSeq" id="XP_689861.3"/>
    </source>
</evidence>
<dbReference type="Bgee" id="ENSDARG00000090340">
    <property type="expression patterns" value="Expressed in intestine and 8 other cell types or tissues"/>
</dbReference>
<evidence type="ECO:0000313" key="10">
    <source>
        <dbReference type="ZFIN" id="ZDB-GENE-110922-6"/>
    </source>
</evidence>
<dbReference type="PaxDb" id="7955-ENSDARP00000111123"/>
<feature type="region of interest" description="Disordered" evidence="5">
    <location>
        <begin position="1491"/>
        <end position="1642"/>
    </location>
</feature>
<dbReference type="AGR" id="ZFIN:ZDB-GENE-110922-6"/>
<dbReference type="Ensembl" id="ENSDART00000123292.3">
    <property type="protein sequence ID" value="ENSDARP00000111123.1"/>
    <property type="gene ID" value="ENSDARG00000090340.3"/>
</dbReference>
<comment type="subcellular location">
    <subcellularLocation>
        <location evidence="1">Cytoplasm</location>
        <location evidence="1">Cytoskeleton</location>
    </subcellularLocation>
</comment>
<dbReference type="SMR" id="E7F4B5"/>
<evidence type="ECO:0000256" key="1">
    <source>
        <dbReference type="ARBA" id="ARBA00004245"/>
    </source>
</evidence>
<dbReference type="SUPFAM" id="SSF56024">
    <property type="entry name" value="Phospholipase D/nuclease"/>
    <property type="match status" value="1"/>
</dbReference>
<evidence type="ECO:0000259" key="6">
    <source>
        <dbReference type="Pfam" id="PF07894"/>
    </source>
</evidence>
<accession>E7F4B5</accession>
<sequence>MALSQVQCLDDNHINARTNESKPEFLYSEGQRLALETLIHAGRDAFEDYIKTNSIRCFLSDLELERIFGTAEVYSPGSPQNNAEVYWEGDGEEISLQYWPDRSDRSIPQLDIGWPDRASYRGVTRVQVYTQPPYEGQSHIKGVVRKMIGQAQKVIAVVMDLFTDIDIFKDLLDASYRRKVAVYIMLEATGVKHFMRMCEKAGMHTGHLKNLRVRSIRGAEFLSRSSKRVYGSQSQKFMFIDGDKAVSGSYSFTWSASRLDRNLITVLTGQAVDTFDTLFQDMYMLSNGVCLSKINLSSEPEPEYVPQAVPTPLPSATKALKLINPKYTLVSNCAFTTNGPVSDQTSAQNSTSKNQTEVVKVTPVVPPVHPGLLNLEKADMINYIPTWPDPDPPSDVIGFINIRDANKPLQAHLMRSELFEVSQAIRFKDPVHEPVESSFLRASPGPVSQTSSHPEVPAQKQTPGEAQMDFDKNQHQTSNQSENLVLPLEKPKMMHVLAFNKVDKEEPCVSEKDLDTKSLQSKNICTKKDFAKAISSFQDDTVSDTKGIQDTLQPLNCSNHTSEELYWKSSAVSNKSDLVESFAIPKSPSVKQSQDDQIITDVVTQNHIETKPETNQNGWNGTKMSNCDSSMSSLSDEYYECFSPVADFRSVEDIFVPEETRESLPNPIKKGHQGQAILRSKSCPAQDCEDLGNSQNYFTPKLLKTSCSIIFNFLSAECKTTAALSKTTFAQENDKGAIINDSKQPVKDSESCCFLQTPNGYLNFSLTSDEYFECSDTVGLKSEIDCVVSKELSSAENINEPQRITKLILEAEKLPELGCQNIKEKVEPEMHSGQEQPEFQHVLHMTADSNLPDGSRAVLLSEDNTQAQSNDKLLKQVQDSEVTSKPAVDTESMSSVLQQHMARASQQFLERQTKAVSVELTEKMSIQDLQIESLQEVLPHASQNINSKDKFVLFDKRNSNPEFESEVSVDVVCEEHFVKSLQDLQPELSSDLIPKPPEVNKVADKMAMQDLQLKASLNLMCEGSKKESVQGLQPNASLDLIGEVKPLWSSKKNSESGFVSEVSVDLVCEEQSVQTLQDLHPGSSSDLQLKTSEVNVCVEKSEKKAMQDLQLEEGLDLVCEESEKESLQGLQPDTSLGLTGKENPLLLAKKISNPNLECEVNRDVACEEKSVKSLQDLQPEPSSNLLLKPTEVNVSVEVAENNAMQDLQLKVSLEESEKESPQGLQPTAITLIDEEKPLLLAMKHSDSGFLSEVSVDVVCEEHSVKPLQDLQPEVSLDLMLKPAEGNVILHYATDSVFNCSILQDKADVTSVIPEKPEITKLIELPKIKELQKSLTCLDCSSKHQHNLRSEEDVNEHLRLPNDEVSQAVLKIKSEQHNSQMKIPEQFESIELLILEDSDLQMTEQDQSDPGSPIVALSKETKICKTKPIQMKTTIDRKLTEEKLGHEVYSRNGKETCYPTAPDEEKQEGEHICTNQTYKNLPEAKPKMESLARKHSLQTSSRIPIQARRGSTKLPIGKLDTSNCSSGLQAPKCGIHKQLPGKPMGQKKTSITPPSSPEKPSIGKITPVRPTQIPQRPTWTVPTPNSPTSPTNQNQQTAPRIKPPDQPNVSRSASMTKYSRSSYEISCTRQVKKQAVKGILPSP</sequence>
<accession>A0A8N7UT19</accession>
<dbReference type="AlphaFoldDB" id="E7F4B5"/>
<reference evidence="7" key="1">
    <citation type="submission" date="2011-04" db="UniProtKB">
        <authorList>
            <consortium name="Ensembl"/>
        </authorList>
    </citation>
    <scope>IDENTIFICATION</scope>
    <source>
        <strain evidence="7">Tuebingen</strain>
    </source>
</reference>
<dbReference type="ZFIN" id="ZDB-GENE-131121-60">
    <property type="gene designation" value="si:dkey-27o4.1"/>
</dbReference>
<protein>
    <submittedName>
        <fullName evidence="7">Si:dkey-27o4.1</fullName>
    </submittedName>
    <submittedName>
        <fullName evidence="9">Uncharacterized protein fam83ga</fullName>
    </submittedName>
</protein>
<organism evidence="7">
    <name type="scientific">Danio rerio</name>
    <name type="common">Zebrafish</name>
    <name type="synonym">Brachydanio rerio</name>
    <dbReference type="NCBI Taxonomy" id="7955"/>
    <lineage>
        <taxon>Eukaryota</taxon>
        <taxon>Metazoa</taxon>
        <taxon>Chordata</taxon>
        <taxon>Craniata</taxon>
        <taxon>Vertebrata</taxon>
        <taxon>Euteleostomi</taxon>
        <taxon>Actinopterygii</taxon>
        <taxon>Neopterygii</taxon>
        <taxon>Teleostei</taxon>
        <taxon>Ostariophysi</taxon>
        <taxon>Cypriniformes</taxon>
        <taxon>Danionidae</taxon>
        <taxon>Danioninae</taxon>
        <taxon>Danio</taxon>
    </lineage>
</organism>
<dbReference type="GeneID" id="561360"/>
<comment type="similarity">
    <text evidence="2">Belongs to the FAM83 family.</text>
</comment>
<dbReference type="eggNOG" id="ENOG502QS42">
    <property type="taxonomic scope" value="Eukaryota"/>
</dbReference>
<dbReference type="EMBL" id="BX640398">
    <property type="status" value="NOT_ANNOTATED_CDS"/>
    <property type="molecule type" value="Genomic_DNA"/>
</dbReference>
<dbReference type="HOGENOM" id="CLU_242775_0_0_1"/>
<keyword evidence="8" id="KW-1185">Reference proteome</keyword>
<gene>
    <name evidence="9 10" type="primary">fam83ga</name>
    <name evidence="7" type="synonym">si:dkey-27o4.1</name>
</gene>
<evidence type="ECO:0000256" key="3">
    <source>
        <dbReference type="ARBA" id="ARBA00022490"/>
    </source>
</evidence>
<reference evidence="9" key="3">
    <citation type="submission" date="2025-04" db="UniProtKB">
        <authorList>
            <consortium name="RefSeq"/>
        </authorList>
    </citation>
    <scope>IDENTIFICATION</scope>
    <source>
        <strain evidence="9">Tuebingen</strain>
    </source>
</reference>
<dbReference type="Gene3D" id="3.30.870.10">
    <property type="entry name" value="Endonuclease Chain A"/>
    <property type="match status" value="1"/>
</dbReference>
<name>E7F4B5_DANRE</name>
<feature type="compositionally biased region" description="Polar residues" evidence="5">
    <location>
        <begin position="1606"/>
        <end position="1628"/>
    </location>
</feature>
<dbReference type="OrthoDB" id="6103632at2759"/>
<dbReference type="Proteomes" id="UP000000437">
    <property type="component" value="Chromosome 3"/>
</dbReference>
<dbReference type="GeneTree" id="ENSGT00940000157932"/>
<dbReference type="CTD" id="561360"/>
<dbReference type="InterPro" id="IPR050944">
    <property type="entry name" value="FAM83"/>
</dbReference>
<evidence type="ECO:0000313" key="7">
    <source>
        <dbReference type="Ensembl" id="ENSDARP00000111123"/>
    </source>
</evidence>
<reference evidence="7 8" key="2">
    <citation type="journal article" date="2013" name="Nature">
        <title>The zebrafish reference genome sequence and its relationship to the human genome.</title>
        <authorList>
            <consortium name="Genome Reference Consortium Zebrafish"/>
            <person name="Howe K."/>
            <person name="Clark M.D."/>
            <person name="Torroja C.F."/>
            <person name="Torrance J."/>
            <person name="Berthelot C."/>
            <person name="Muffato M."/>
            <person name="Collins J.E."/>
            <person name="Humphray S."/>
            <person name="McLaren K."/>
            <person name="Matthews L."/>
            <person name="McLaren S."/>
            <person name="Sealy I."/>
            <person name="Caccamo M."/>
            <person name="Churcher C."/>
            <person name="Scott C."/>
            <person name="Barrett J.C."/>
            <person name="Koch R."/>
            <person name="Rauch G.J."/>
            <person name="White S."/>
            <person name="Chow W."/>
            <person name="Kilian B."/>
            <person name="Quintais L.T."/>
            <person name="Guerra-Assuncao J.A."/>
            <person name="Zhou Y."/>
            <person name="Gu Y."/>
            <person name="Yen J."/>
            <person name="Vogel J.H."/>
            <person name="Eyre T."/>
            <person name="Redmond S."/>
            <person name="Banerjee R."/>
            <person name="Chi J."/>
            <person name="Fu B."/>
            <person name="Langley E."/>
            <person name="Maguire S.F."/>
            <person name="Laird G.K."/>
            <person name="Lloyd D."/>
            <person name="Kenyon E."/>
            <person name="Donaldson S."/>
            <person name="Sehra H."/>
            <person name="Almeida-King J."/>
            <person name="Loveland J."/>
            <person name="Trevanion S."/>
            <person name="Jones M."/>
            <person name="Quail M."/>
            <person name="Willey D."/>
            <person name="Hunt A."/>
            <person name="Burton J."/>
            <person name="Sims S."/>
            <person name="McLay K."/>
            <person name="Plumb B."/>
            <person name="Davis J."/>
            <person name="Clee C."/>
            <person name="Oliver K."/>
            <person name="Clark R."/>
            <person name="Riddle C."/>
            <person name="Elliot D."/>
            <person name="Eliott D."/>
            <person name="Threadgold G."/>
            <person name="Harden G."/>
            <person name="Ware D."/>
            <person name="Begum S."/>
            <person name="Mortimore B."/>
            <person name="Mortimer B."/>
            <person name="Kerry G."/>
            <person name="Heath P."/>
            <person name="Phillimore B."/>
            <person name="Tracey A."/>
            <person name="Corby N."/>
            <person name="Dunn M."/>
            <person name="Johnson C."/>
            <person name="Wood J."/>
            <person name="Clark S."/>
            <person name="Pelan S."/>
            <person name="Griffiths G."/>
            <person name="Smith M."/>
            <person name="Glithero R."/>
            <person name="Howden P."/>
            <person name="Barker N."/>
            <person name="Lloyd C."/>
            <person name="Stevens C."/>
            <person name="Harley J."/>
            <person name="Holt K."/>
            <person name="Panagiotidis G."/>
            <person name="Lovell J."/>
            <person name="Beasley H."/>
            <person name="Henderson C."/>
            <person name="Gordon D."/>
            <person name="Auger K."/>
            <person name="Wright D."/>
            <person name="Collins J."/>
            <person name="Raisen C."/>
            <person name="Dyer L."/>
            <person name="Leung K."/>
            <person name="Robertson L."/>
            <person name="Ambridge K."/>
            <person name="Leongamornlert D."/>
            <person name="McGuire S."/>
            <person name="Gilderthorp R."/>
            <person name="Griffiths C."/>
            <person name="Manthravadi D."/>
            <person name="Nichol S."/>
            <person name="Barker G."/>
            <person name="Whitehead S."/>
            <person name="Kay M."/>
            <person name="Brown J."/>
            <person name="Murnane C."/>
            <person name="Gray E."/>
            <person name="Humphries M."/>
            <person name="Sycamore N."/>
            <person name="Barker D."/>
            <person name="Saunders D."/>
            <person name="Wallis J."/>
            <person name="Babbage A."/>
            <person name="Hammond S."/>
            <person name="Mashreghi-Mohammadi M."/>
            <person name="Barr L."/>
            <person name="Martin S."/>
            <person name="Wray P."/>
            <person name="Ellington A."/>
            <person name="Matthews N."/>
            <person name="Ellwood M."/>
            <person name="Woodmansey R."/>
            <person name="Clark G."/>
            <person name="Cooper J."/>
            <person name="Cooper J."/>
            <person name="Tromans A."/>
            <person name="Grafham D."/>
            <person name="Skuce C."/>
            <person name="Pandian R."/>
            <person name="Andrews R."/>
            <person name="Harrison E."/>
            <person name="Kimberley A."/>
            <person name="Garnett J."/>
            <person name="Fosker N."/>
            <person name="Hall R."/>
            <person name="Garner P."/>
            <person name="Kelly D."/>
            <person name="Bird C."/>
            <person name="Palmer S."/>
            <person name="Gehring I."/>
            <person name="Berger A."/>
            <person name="Dooley C.M."/>
            <person name="Ersan-Urun Z."/>
            <person name="Eser C."/>
            <person name="Geiger H."/>
            <person name="Geisler M."/>
            <person name="Karotki L."/>
            <person name="Kirn A."/>
            <person name="Konantz J."/>
            <person name="Konantz M."/>
            <person name="Oberlander M."/>
            <person name="Rudolph-Geiger S."/>
            <person name="Teucke M."/>
            <person name="Lanz C."/>
            <person name="Raddatz G."/>
            <person name="Osoegawa K."/>
            <person name="Zhu B."/>
            <person name="Rapp A."/>
            <person name="Widaa S."/>
            <person name="Langford C."/>
            <person name="Yang F."/>
            <person name="Schuster S.C."/>
            <person name="Carter N.P."/>
            <person name="Harrow J."/>
            <person name="Ning Z."/>
            <person name="Herrero J."/>
            <person name="Searle S.M."/>
            <person name="Enright A."/>
            <person name="Geisler R."/>
            <person name="Plasterk R.H."/>
            <person name="Lee C."/>
            <person name="Westerfield M."/>
            <person name="de Jong P.J."/>
            <person name="Zon L.I."/>
            <person name="Postlethwait J.H."/>
            <person name="Nusslein-Volhard C."/>
            <person name="Hubbard T.J."/>
            <person name="Roest Crollius H."/>
            <person name="Rogers J."/>
            <person name="Stemple D.L."/>
        </authorList>
    </citation>
    <scope>NUCLEOTIDE SEQUENCE [LARGE SCALE GENOMIC DNA]</scope>
    <source>
        <strain evidence="7">Tuebingen</strain>
    </source>
</reference>
<keyword evidence="4" id="KW-0206">Cytoskeleton</keyword>
<dbReference type="RefSeq" id="XP_689861.3">
    <property type="nucleotide sequence ID" value="XM_684769.7"/>
</dbReference>
<dbReference type="PANTHER" id="PTHR16181:SF29">
    <property type="entry name" value="PROTEIN FAM83A-RELATED"/>
    <property type="match status" value="1"/>
</dbReference>
<feature type="compositionally biased region" description="Polar residues" evidence="5">
    <location>
        <begin position="446"/>
        <end position="464"/>
    </location>
</feature>
<feature type="region of interest" description="Disordered" evidence="5">
    <location>
        <begin position="437"/>
        <end position="464"/>
    </location>
</feature>
<proteinExistence type="inferred from homology"/>
<feature type="compositionally biased region" description="Low complexity" evidence="5">
    <location>
        <begin position="1576"/>
        <end position="1598"/>
    </location>
</feature>
<evidence type="ECO:0000313" key="8">
    <source>
        <dbReference type="Proteomes" id="UP000000437"/>
    </source>
</evidence>
<dbReference type="FunFam" id="3.30.870.10:FF:000004">
    <property type="entry name" value="protein FAM83H isoform X2"/>
    <property type="match status" value="1"/>
</dbReference>
<keyword evidence="3" id="KW-0963">Cytoplasm</keyword>
<dbReference type="GO" id="GO:0019901">
    <property type="term" value="F:protein kinase binding"/>
    <property type="evidence" value="ECO:0000318"/>
    <property type="project" value="GO_Central"/>
</dbReference>